<dbReference type="HAMAP" id="MF_00255">
    <property type="entry name" value="Gly_tRNA_synth_beta"/>
    <property type="match status" value="1"/>
</dbReference>
<dbReference type="SUPFAM" id="SSF109604">
    <property type="entry name" value="HD-domain/PDEase-like"/>
    <property type="match status" value="1"/>
</dbReference>
<dbReference type="PRINTS" id="PR01044">
    <property type="entry name" value="TRNASYNTHGA"/>
</dbReference>
<evidence type="ECO:0000256" key="3">
    <source>
        <dbReference type="ARBA" id="ARBA00022741"/>
    </source>
</evidence>
<evidence type="ECO:0000313" key="12">
    <source>
        <dbReference type="Proteomes" id="UP000542813"/>
    </source>
</evidence>
<dbReference type="Gene3D" id="3.30.930.10">
    <property type="entry name" value="Bira Bifunctional Protein, Domain 2"/>
    <property type="match status" value="1"/>
</dbReference>
<reference evidence="11 12" key="1">
    <citation type="submission" date="2020-08" db="EMBL/GenBank/DDBJ databases">
        <title>Sequencing the genomes of 1000 actinobacteria strains.</title>
        <authorList>
            <person name="Klenk H.-P."/>
        </authorList>
    </citation>
    <scope>NUCLEOTIDE SEQUENCE [LARGE SCALE GENOMIC DNA]</scope>
    <source>
        <strain evidence="11 12">DSM 102122</strain>
    </source>
</reference>
<evidence type="ECO:0000256" key="8">
    <source>
        <dbReference type="HAMAP-Rule" id="MF_00254"/>
    </source>
</evidence>
<dbReference type="InterPro" id="IPR002310">
    <property type="entry name" value="Gly-tRNA_ligase_asu"/>
</dbReference>
<dbReference type="InterPro" id="IPR006194">
    <property type="entry name" value="Gly-tRNA-synth_heterodimer"/>
</dbReference>
<dbReference type="PROSITE" id="PS50861">
    <property type="entry name" value="AA_TRNA_LIGASE_II_GLYAB"/>
    <property type="match status" value="2"/>
</dbReference>
<evidence type="ECO:0000256" key="6">
    <source>
        <dbReference type="ARBA" id="ARBA00023146"/>
    </source>
</evidence>
<dbReference type="Gene3D" id="1.20.58.180">
    <property type="entry name" value="Class II aaRS and biotin synthetases, domain 2"/>
    <property type="match status" value="1"/>
</dbReference>
<comment type="similarity">
    <text evidence="1 9">Belongs to the class-II aminoacyl-tRNA synthetase family.</text>
</comment>
<name>A0A7W9LPN5_9ACTN</name>
<dbReference type="NCBIfam" id="NF011499">
    <property type="entry name" value="PRK14908.1"/>
    <property type="match status" value="1"/>
</dbReference>
<organism evidence="11 12">
    <name type="scientific">Jiangella mangrovi</name>
    <dbReference type="NCBI Taxonomy" id="1524084"/>
    <lineage>
        <taxon>Bacteria</taxon>
        <taxon>Bacillati</taxon>
        <taxon>Actinomycetota</taxon>
        <taxon>Actinomycetes</taxon>
        <taxon>Jiangellales</taxon>
        <taxon>Jiangellaceae</taxon>
        <taxon>Jiangella</taxon>
    </lineage>
</organism>
<dbReference type="GO" id="GO:0004820">
    <property type="term" value="F:glycine-tRNA ligase activity"/>
    <property type="evidence" value="ECO:0007669"/>
    <property type="project" value="UniProtKB-UniRule"/>
</dbReference>
<dbReference type="GO" id="GO:0006426">
    <property type="term" value="P:glycyl-tRNA aminoacylation"/>
    <property type="evidence" value="ECO:0007669"/>
    <property type="project" value="UniProtKB-UniRule"/>
</dbReference>
<proteinExistence type="inferred from homology"/>
<evidence type="ECO:0000256" key="5">
    <source>
        <dbReference type="ARBA" id="ARBA00022917"/>
    </source>
</evidence>
<dbReference type="Pfam" id="PF02091">
    <property type="entry name" value="tRNA-synt_2e"/>
    <property type="match status" value="1"/>
</dbReference>
<dbReference type="HAMAP" id="MF_00254">
    <property type="entry name" value="Gly_tRNA_synth_alpha"/>
    <property type="match status" value="1"/>
</dbReference>
<dbReference type="EMBL" id="JACHMM010000001">
    <property type="protein sequence ID" value="MBB5791593.1"/>
    <property type="molecule type" value="Genomic_DNA"/>
</dbReference>
<keyword evidence="5 9" id="KW-0648">Protein biosynthesis</keyword>
<dbReference type="PANTHER" id="PTHR30075:SF2">
    <property type="entry name" value="GLYCINE--TRNA LIGASE, CHLOROPLASTIC_MITOCHONDRIAL 2"/>
    <property type="match status" value="1"/>
</dbReference>
<sequence length="1003" mass="107095">MLTMQDALLALTKYWTDRGCLMVQPFNTEVGAGTMNPATILRVLGPEPWHVAYVEPSVRPDDARYGENPNRLQTHTQFQVILKPDPGDPQEIYLASLEALGIDIHAHDIRFVEDNWASPALGAWGLGWEVWLDGLEITQFTYFQQAGGQTLDPVSVEITYGIERIIMALQGVSHFKDIEYAPGISYGEAFGQAEYEMSRYYLDDADIEANRRLFDTYAAEAERMIAERLPVPAHVYVLKCSHTFNVLDARGAISTTERAKAFARMRGLAREVSSLWTARREELGHPLGLVSRPGRDDDDAEPLLPDLPQADLPGPAPLLFEIGTEEMPPHEVTNTVAAVRGAVTAKLAATRLGHGSIDVVGTPRRIVVQVDAVEPREPDADRTVRGPRVEAAYDADGNPTKALLGFARGQNAEVEDLTTADFGGNQHVVVSVVDAGRGAVEVLSGLLAEVVTELRSEKNMRWSDPALSFTRPIRWLTALLGDTVVPVRVSALVSGRSTRVHRTATEPVVSVPSAAGYLEFLSGHGIVADPAVRRAAVVDAASALAATVGGVVDTEAEAGLVDEITNLVEEPNALLGGFDTRYLELPEQILTTVMRKHQRYLPVRAGDGALLPHFVAVANGSCDADAVRAGNEAVLRARYEDAAFFWRADLAVPLEQFKAGLSKLTFEEKLGSVAERAARIETIAADLAKGVELSSDDFAALERAAALAKFDLSSQMVVELSSLAGVMAREYAVRAGESDAVGQALFEMELPRSTADALPSSAPGAILALADRFDLLMAMFALGAKPTGSSDPFGLRRAALGVVRILRETPALSAVTVDGGLAVAAERLRAQGIDVSDSAVAAAREFVVARFAQQLRDEDVPADFVSAVLPGADAPGQAVATLSALRARVGDSSFRALVAALQRINRIVPAGTAAAYDAAVLTEPAEQRLAEAVAAVGDWSGRPVGDYAGAAAALVEPVNAFFDDILVMAEDPAVRSSRLGLLATISAHSPRTVDWAALDTALG</sequence>
<evidence type="ECO:0000256" key="10">
    <source>
        <dbReference type="SAM" id="MobiDB-lite"/>
    </source>
</evidence>
<evidence type="ECO:0000313" key="11">
    <source>
        <dbReference type="EMBL" id="MBB5791593.1"/>
    </source>
</evidence>
<dbReference type="SUPFAM" id="SSF55681">
    <property type="entry name" value="Class II aaRS and biotin synthetases"/>
    <property type="match status" value="1"/>
</dbReference>
<evidence type="ECO:0000256" key="7">
    <source>
        <dbReference type="ARBA" id="ARBA00047937"/>
    </source>
</evidence>
<dbReference type="GO" id="GO:0005829">
    <property type="term" value="C:cytosol"/>
    <property type="evidence" value="ECO:0007669"/>
    <property type="project" value="TreeGrafter"/>
</dbReference>
<dbReference type="NCBIfam" id="NF006827">
    <property type="entry name" value="PRK09348.1"/>
    <property type="match status" value="1"/>
</dbReference>
<evidence type="ECO:0000256" key="9">
    <source>
        <dbReference type="HAMAP-Rule" id="MF_00255"/>
    </source>
</evidence>
<dbReference type="FunFam" id="3.30.930.10:FF:000006">
    <property type="entry name" value="Glycine--tRNA ligase alpha subunit"/>
    <property type="match status" value="1"/>
</dbReference>
<dbReference type="InterPro" id="IPR045864">
    <property type="entry name" value="aa-tRNA-synth_II/BPL/LPL"/>
</dbReference>
<keyword evidence="4 9" id="KW-0067">ATP-binding</keyword>
<dbReference type="GO" id="GO:0005524">
    <property type="term" value="F:ATP binding"/>
    <property type="evidence" value="ECO:0007669"/>
    <property type="project" value="UniProtKB-UniRule"/>
</dbReference>
<comment type="caution">
    <text evidence="11">The sequence shown here is derived from an EMBL/GenBank/DDBJ whole genome shotgun (WGS) entry which is preliminary data.</text>
</comment>
<dbReference type="Proteomes" id="UP000542813">
    <property type="component" value="Unassembled WGS sequence"/>
</dbReference>
<keyword evidence="12" id="KW-1185">Reference proteome</keyword>
<dbReference type="AlphaFoldDB" id="A0A7W9LPN5"/>
<dbReference type="InterPro" id="IPR015944">
    <property type="entry name" value="Gly-tRNA-synth_bsu"/>
</dbReference>
<evidence type="ECO:0000256" key="1">
    <source>
        <dbReference type="ARBA" id="ARBA00008226"/>
    </source>
</evidence>
<comment type="catalytic activity">
    <reaction evidence="7 9">
        <text>tRNA(Gly) + glycine + ATP = glycyl-tRNA(Gly) + AMP + diphosphate</text>
        <dbReference type="Rhea" id="RHEA:16013"/>
        <dbReference type="Rhea" id="RHEA-COMP:9664"/>
        <dbReference type="Rhea" id="RHEA-COMP:9683"/>
        <dbReference type="ChEBI" id="CHEBI:30616"/>
        <dbReference type="ChEBI" id="CHEBI:33019"/>
        <dbReference type="ChEBI" id="CHEBI:57305"/>
        <dbReference type="ChEBI" id="CHEBI:78442"/>
        <dbReference type="ChEBI" id="CHEBI:78522"/>
        <dbReference type="ChEBI" id="CHEBI:456215"/>
        <dbReference type="EC" id="6.1.1.14"/>
    </reaction>
</comment>
<dbReference type="NCBIfam" id="TIGR00211">
    <property type="entry name" value="glyS"/>
    <property type="match status" value="1"/>
</dbReference>
<feature type="region of interest" description="Disordered" evidence="10">
    <location>
        <begin position="286"/>
        <end position="308"/>
    </location>
</feature>
<dbReference type="NCBIfam" id="TIGR00388">
    <property type="entry name" value="glyQ"/>
    <property type="match status" value="1"/>
</dbReference>
<protein>
    <recommendedName>
        <fullName evidence="8 9">Multifunctional fusion protein</fullName>
    </recommendedName>
    <domain>
        <recommendedName>
            <fullName evidence="9">Glycine--tRNA ligase beta subunit</fullName>
            <ecNumber evidence="9">6.1.1.14</ecNumber>
        </recommendedName>
        <alternativeName>
            <fullName evidence="9">Glycyl-tRNA synthetase beta subunit</fullName>
            <shortName evidence="9">GlyRS</shortName>
        </alternativeName>
    </domain>
    <domain>
        <recommendedName>
            <fullName evidence="8">Glycine--tRNA ligase alpha subunit</fullName>
        </recommendedName>
        <alternativeName>
            <fullName evidence="8">Glycyl-tRNA synthetase alpha subunit</fullName>
        </alternativeName>
    </domain>
</protein>
<gene>
    <name evidence="9" type="primary">glyS</name>
    <name evidence="8" type="synonym">glyQ</name>
    <name evidence="11" type="ORF">HD601_006168</name>
</gene>
<comment type="subunit">
    <text evidence="9">Tetramer of two alpha and two beta subunits.</text>
</comment>
<keyword evidence="9" id="KW-0963">Cytoplasm</keyword>
<evidence type="ECO:0000256" key="2">
    <source>
        <dbReference type="ARBA" id="ARBA00022598"/>
    </source>
</evidence>
<dbReference type="PANTHER" id="PTHR30075">
    <property type="entry name" value="GLYCYL-TRNA SYNTHETASE"/>
    <property type="match status" value="1"/>
</dbReference>
<keyword evidence="6 9" id="KW-0030">Aminoacyl-tRNA synthetase</keyword>
<dbReference type="Pfam" id="PF02092">
    <property type="entry name" value="tRNA_synt_2f"/>
    <property type="match status" value="1"/>
</dbReference>
<accession>A0A7W9LPN5</accession>
<evidence type="ECO:0000256" key="4">
    <source>
        <dbReference type="ARBA" id="ARBA00022840"/>
    </source>
</evidence>
<comment type="subcellular location">
    <subcellularLocation>
        <location evidence="9">Cytoplasm</location>
    </subcellularLocation>
</comment>
<keyword evidence="3 9" id="KW-0547">Nucleotide-binding</keyword>
<dbReference type="EC" id="6.1.1.14" evidence="9"/>
<keyword evidence="2 9" id="KW-0436">Ligase</keyword>